<reference evidence="3" key="1">
    <citation type="journal article" date="2021" name="Proc. Natl. Acad. Sci. U.S.A.">
        <title>A Catalog of Tens of Thousands of Viruses from Human Metagenomes Reveals Hidden Associations with Chronic Diseases.</title>
        <authorList>
            <person name="Tisza M.J."/>
            <person name="Buck C.B."/>
        </authorList>
    </citation>
    <scope>NUCLEOTIDE SEQUENCE</scope>
    <source>
        <strain evidence="3">CtZgq1</strain>
    </source>
</reference>
<protein>
    <recommendedName>
        <fullName evidence="1">DNA ligase</fullName>
    </recommendedName>
</protein>
<dbReference type="PANTHER" id="PTHR45997">
    <property type="entry name" value="DNA LIGASE 4"/>
    <property type="match status" value="1"/>
</dbReference>
<sequence>MFEHYTAEDYEKAGIIGYEPMTAKEVMENKLDSLLTDDTVICERKLDGVRIQLRIFDSTKEVNYPHCRLFSRNVSLKTGFYSERTDNFPHFRDYGKAELANTILDGELLVPNVPFSETSAVVLSLPEESISKQEEIGKPVFNAFDILFYKGKDLRSIPLIERKGYLEEAVRELSNNYVVVNPWYQEEVTMYFTKHGYTSILEKSRWLSDNTLYHELKFCEYGKIAGFNVLVHLSFKAYFLYITKILNGEGIMLKDPNSIYEHKRTRAYQKVKKEIDRDVIVIGFTEPTKEYGGKFPKGYWEYFIDEKSGVMHYAKTSDDTSHYLEMGFTPVTKNYFNKQIGGIEYGVVITEDKAKELKELEKKSKGKKKFDILVMNDMIVVKVGECEGITEEDRAFMTRHKDDILGSVIEVKGNEIFNDTGRIRHPRFVRYRTDKSAEECTWETLVNI</sequence>
<keyword evidence="3" id="KW-0436">Ligase</keyword>
<dbReference type="GO" id="GO:0006297">
    <property type="term" value="P:nucleotide-excision repair, DNA gap filling"/>
    <property type="evidence" value="ECO:0007669"/>
    <property type="project" value="TreeGrafter"/>
</dbReference>
<dbReference type="InterPro" id="IPR029710">
    <property type="entry name" value="LIG4"/>
</dbReference>
<dbReference type="PROSITE" id="PS00697">
    <property type="entry name" value="DNA_LIGASE_A1"/>
    <property type="match status" value="1"/>
</dbReference>
<dbReference type="GO" id="GO:0003677">
    <property type="term" value="F:DNA binding"/>
    <property type="evidence" value="ECO:0007669"/>
    <property type="project" value="InterPro"/>
</dbReference>
<feature type="domain" description="ATP-dependent DNA ligase family profile" evidence="2">
    <location>
        <begin position="141"/>
        <end position="181"/>
    </location>
</feature>
<dbReference type="GO" id="GO:0006310">
    <property type="term" value="P:DNA recombination"/>
    <property type="evidence" value="ECO:0007669"/>
    <property type="project" value="InterPro"/>
</dbReference>
<dbReference type="Gene3D" id="3.30.470.30">
    <property type="entry name" value="DNA ligase/mRNA capping enzyme"/>
    <property type="match status" value="1"/>
</dbReference>
<dbReference type="InterPro" id="IPR012340">
    <property type="entry name" value="NA-bd_OB-fold"/>
</dbReference>
<dbReference type="SUPFAM" id="SSF50249">
    <property type="entry name" value="Nucleic acid-binding proteins"/>
    <property type="match status" value="1"/>
</dbReference>
<dbReference type="PROSITE" id="PS50160">
    <property type="entry name" value="DNA_LIGASE_A3"/>
    <property type="match status" value="1"/>
</dbReference>
<accession>A0A8S5LWZ1</accession>
<evidence type="ECO:0000256" key="1">
    <source>
        <dbReference type="ARBA" id="ARBA00013308"/>
    </source>
</evidence>
<dbReference type="EMBL" id="BK014762">
    <property type="protein sequence ID" value="DAD74557.1"/>
    <property type="molecule type" value="Genomic_DNA"/>
</dbReference>
<dbReference type="InterPro" id="IPR012310">
    <property type="entry name" value="DNA_ligase_ATP-dep_cent"/>
</dbReference>
<dbReference type="PANTHER" id="PTHR45997:SF1">
    <property type="entry name" value="DNA LIGASE 4"/>
    <property type="match status" value="1"/>
</dbReference>
<evidence type="ECO:0000259" key="2">
    <source>
        <dbReference type="PROSITE" id="PS50160"/>
    </source>
</evidence>
<dbReference type="Gene3D" id="3.30.1490.70">
    <property type="match status" value="1"/>
</dbReference>
<dbReference type="GO" id="GO:0003910">
    <property type="term" value="F:DNA ligase (ATP) activity"/>
    <property type="evidence" value="ECO:0007669"/>
    <property type="project" value="InterPro"/>
</dbReference>
<name>A0A8S5LWZ1_9CAUD</name>
<organism evidence="3">
    <name type="scientific">Myoviridae sp. ctZgq1</name>
    <dbReference type="NCBI Taxonomy" id="2826666"/>
    <lineage>
        <taxon>Viruses</taxon>
        <taxon>Duplodnaviria</taxon>
        <taxon>Heunggongvirae</taxon>
        <taxon>Uroviricota</taxon>
        <taxon>Caudoviricetes</taxon>
    </lineage>
</organism>
<evidence type="ECO:0000313" key="3">
    <source>
        <dbReference type="EMBL" id="DAD74557.1"/>
    </source>
</evidence>
<dbReference type="GO" id="GO:0005524">
    <property type="term" value="F:ATP binding"/>
    <property type="evidence" value="ECO:0007669"/>
    <property type="project" value="InterPro"/>
</dbReference>
<proteinExistence type="predicted"/>
<dbReference type="Pfam" id="PF01068">
    <property type="entry name" value="DNA_ligase_A_M"/>
    <property type="match status" value="1"/>
</dbReference>
<dbReference type="PROSITE" id="PS00333">
    <property type="entry name" value="DNA_LIGASE_A2"/>
    <property type="match status" value="1"/>
</dbReference>
<dbReference type="GO" id="GO:0006303">
    <property type="term" value="P:double-strand break repair via nonhomologous end joining"/>
    <property type="evidence" value="ECO:0007669"/>
    <property type="project" value="TreeGrafter"/>
</dbReference>
<dbReference type="InterPro" id="IPR016059">
    <property type="entry name" value="DNA_ligase_ATP-dep_CS"/>
</dbReference>
<dbReference type="Gene3D" id="2.40.50.140">
    <property type="entry name" value="Nucleic acid-binding proteins"/>
    <property type="match status" value="1"/>
</dbReference>
<dbReference type="SUPFAM" id="SSF56091">
    <property type="entry name" value="DNA ligase/mRNA capping enzyme, catalytic domain"/>
    <property type="match status" value="1"/>
</dbReference>